<protein>
    <submittedName>
        <fullName evidence="1">Uncharacterized protein</fullName>
    </submittedName>
</protein>
<organism evidence="1 2">
    <name type="scientific">Paracoccus thiocyanatus</name>
    <dbReference type="NCBI Taxonomy" id="34006"/>
    <lineage>
        <taxon>Bacteria</taxon>
        <taxon>Pseudomonadati</taxon>
        <taxon>Pseudomonadota</taxon>
        <taxon>Alphaproteobacteria</taxon>
        <taxon>Rhodobacterales</taxon>
        <taxon>Paracoccaceae</taxon>
        <taxon>Paracoccus</taxon>
    </lineage>
</organism>
<sequence>MGSSAEQGSSINSTSGWVATARAMQSRCCWPPDRPVPGSFSRSLTSFHSAAPRSDFSTISSSSARLAGQAVDARAIGHIVIDRLGKGVGFLEHHADAGTQLHRVDALVIDILAVQRDLALDPADVDGVVHAVQAAQEGRLAAARGADEGGDGLVQQVDIHVLDRVLVAIPDLNVAGRDLDFRLLHSALQDSHVVHIGSPSRVYHRRSNLRRRRMASRFMQSRNTSSTMIAPDARSIKAGSARWVQL</sequence>
<proteinExistence type="predicted"/>
<evidence type="ECO:0000313" key="2">
    <source>
        <dbReference type="Proteomes" id="UP000323956"/>
    </source>
</evidence>
<dbReference type="AntiFam" id="ANF00095">
    <property type="entry name" value="Shadow ORF (opposite ABC transporters)"/>
</dbReference>
<name>A0A1N6UKA3_9RHOB</name>
<dbReference type="AlphaFoldDB" id="A0A1N6UKA3"/>
<dbReference type="AntiFam" id="ANF00062">
    <property type="entry name" value="Shadow ORF (opposite ABC transporter protein)"/>
</dbReference>
<reference evidence="1 2" key="1">
    <citation type="submission" date="2017-01" db="EMBL/GenBank/DDBJ databases">
        <authorList>
            <person name="Varghese N."/>
            <person name="Submissions S."/>
        </authorList>
    </citation>
    <scope>NUCLEOTIDE SEQUENCE [LARGE SCALE GENOMIC DNA]</scope>
    <source>
        <strain evidence="1 2">ATCC 700171</strain>
    </source>
</reference>
<dbReference type="Proteomes" id="UP000323956">
    <property type="component" value="Unassembled WGS sequence"/>
</dbReference>
<gene>
    <name evidence="1" type="ORF">SAMN05421641_11177</name>
</gene>
<dbReference type="EMBL" id="FTMK01000011">
    <property type="protein sequence ID" value="SIQ65962.1"/>
    <property type="molecule type" value="Genomic_DNA"/>
</dbReference>
<accession>A0A1N6UKA3</accession>
<evidence type="ECO:0000313" key="1">
    <source>
        <dbReference type="EMBL" id="SIQ65962.1"/>
    </source>
</evidence>